<dbReference type="FunFam" id="3.50.50.60:FF:000341">
    <property type="entry name" value="Baeyer-Villiger monooxygenase"/>
    <property type="match status" value="1"/>
</dbReference>
<protein>
    <submittedName>
        <fullName evidence="8">Monooxygenase</fullName>
    </submittedName>
</protein>
<accession>A0A024JSV3</accession>
<dbReference type="Proteomes" id="UP000193710">
    <property type="component" value="Unassembled WGS sequence"/>
</dbReference>
<dbReference type="EMBL" id="LQPY01000011">
    <property type="protein sequence ID" value="ORX06280.1"/>
    <property type="molecule type" value="Genomic_DNA"/>
</dbReference>
<evidence type="ECO:0000256" key="2">
    <source>
        <dbReference type="ARBA" id="ARBA00010139"/>
    </source>
</evidence>
<dbReference type="GO" id="GO:0016709">
    <property type="term" value="F:oxidoreductase activity, acting on paired donors, with incorporation or reduction of molecular oxygen, NAD(P)H as one donor, and incorporation of one atom of oxygen"/>
    <property type="evidence" value="ECO:0007669"/>
    <property type="project" value="UniProtKB-ARBA"/>
</dbReference>
<evidence type="ECO:0000256" key="7">
    <source>
        <dbReference type="ARBA" id="ARBA00023033"/>
    </source>
</evidence>
<name>A0A024JSV3_9MYCO</name>
<dbReference type="EMBL" id="HG964446">
    <property type="protein sequence ID" value="CDO86288.1"/>
    <property type="molecule type" value="Genomic_DNA"/>
</dbReference>
<dbReference type="RefSeq" id="WP_036465820.1">
    <property type="nucleotide sequence ID" value="NZ_HG964446.1"/>
</dbReference>
<keyword evidence="7 8" id="KW-0503">Monooxygenase</keyword>
<dbReference type="SUPFAM" id="SSF51905">
    <property type="entry name" value="FAD/NAD(P)-binding domain"/>
    <property type="match status" value="1"/>
</dbReference>
<gene>
    <name evidence="9" type="ORF">AWC29_08460</name>
    <name evidence="8" type="ORF">BN973_00630</name>
</gene>
<dbReference type="Pfam" id="PF13450">
    <property type="entry name" value="NAD_binding_8"/>
    <property type="match status" value="1"/>
</dbReference>
<dbReference type="Gene3D" id="3.50.50.60">
    <property type="entry name" value="FAD/NAD(P)-binding domain"/>
    <property type="match status" value="2"/>
</dbReference>
<dbReference type="AlphaFoldDB" id="A0A024JSV3"/>
<evidence type="ECO:0000313" key="10">
    <source>
        <dbReference type="Proteomes" id="UP000193710"/>
    </source>
</evidence>
<dbReference type="STRING" id="47839.BN973_00630"/>
<keyword evidence="6" id="KW-0560">Oxidoreductase</keyword>
<organism evidence="8">
    <name type="scientific">Mycobacterium triplex</name>
    <dbReference type="NCBI Taxonomy" id="47839"/>
    <lineage>
        <taxon>Bacteria</taxon>
        <taxon>Bacillati</taxon>
        <taxon>Actinomycetota</taxon>
        <taxon>Actinomycetes</taxon>
        <taxon>Mycobacteriales</taxon>
        <taxon>Mycobacteriaceae</taxon>
        <taxon>Mycobacterium</taxon>
        <taxon>Mycobacterium simiae complex</taxon>
    </lineage>
</organism>
<dbReference type="PANTHER" id="PTHR43098:SF4">
    <property type="entry name" value="BLR3857 PROTEIN"/>
    <property type="match status" value="1"/>
</dbReference>
<comment type="similarity">
    <text evidence="2">Belongs to the FAD-binding monooxygenase family.</text>
</comment>
<evidence type="ECO:0000256" key="1">
    <source>
        <dbReference type="ARBA" id="ARBA00001974"/>
    </source>
</evidence>
<proteinExistence type="inferred from homology"/>
<keyword evidence="3" id="KW-0285">Flavoprotein</keyword>
<evidence type="ECO:0000313" key="8">
    <source>
        <dbReference type="EMBL" id="CDO86288.1"/>
    </source>
</evidence>
<dbReference type="HOGENOM" id="CLU_006937_8_2_11"/>
<sequence length="600" mass="67234">MTETVGCAFDVDALRRKYAEERARRLRPDGIDQYVEIAGEFARYAEDPWVDQEFAREPRTDEVDVAIVGAGFGGLLTGARLHELGVRSVRLIDRAADVGGTWYWNRYPGIACDVESYVYIPLLEELGYIPVEKYAKGAEIFAHCQRIAEKYDLYRDACLRTEVQEIRWDATESRWMIRTNRGDEMRAKFVSMANGYQAKPKLPGIPGLGSFRGHTFHTSRWDYRYTGEKLENLAGLRVGIIGTGATAVQCVPHLGAAARHLYVFQRTPSSVDVRANAATDPQWVNTLQPGWQRRRIQNFQILTAGGQASEDLVADAWTSITRKLPVMRHDGPDLQGSVDPEQRGRDIELADFAKMEEIRARVDEIVTDRATAEALKPWYGYFCKRPCFHDEYLQTFNRDNVTLVDTRGRGVEQITESGVVVDGVVYELDCLIFATGFEVGTDYSRRTGFELIGRQGVSLTERWSDGVRTFHGLCANGFPNCFIESISQAGLTVNFPYLLDVQATHAAWIIAWALENGATEVEASIAAEAAWVDTVVARSTATAERAKTCTPGYYNREGKADAKTRQGSFFFGTPTEYADILEAWRAQGDMAGLEIRRAGR</sequence>
<dbReference type="OrthoDB" id="5168853at2"/>
<dbReference type="InterPro" id="IPR050775">
    <property type="entry name" value="FAD-binding_Monooxygenases"/>
</dbReference>
<evidence type="ECO:0000256" key="5">
    <source>
        <dbReference type="ARBA" id="ARBA00022857"/>
    </source>
</evidence>
<keyword evidence="5" id="KW-0521">NADP</keyword>
<reference evidence="8" key="2">
    <citation type="submission" date="2014-04" db="EMBL/GenBank/DDBJ databases">
        <authorList>
            <person name="Urmite Genomes U."/>
        </authorList>
    </citation>
    <scope>NUCLEOTIDE SEQUENCE</scope>
    <source>
        <strain evidence="8">DSM 44626</strain>
    </source>
</reference>
<dbReference type="Proteomes" id="UP000028880">
    <property type="component" value="Unassembled WGS sequence"/>
</dbReference>
<reference evidence="9 10" key="3">
    <citation type="submission" date="2016-01" db="EMBL/GenBank/DDBJ databases">
        <title>The new phylogeny of the genus Mycobacterium.</title>
        <authorList>
            <person name="Tarcisio F."/>
            <person name="Conor M."/>
            <person name="Antonella G."/>
            <person name="Elisabetta G."/>
            <person name="Giulia F.S."/>
            <person name="Sara T."/>
            <person name="Anna F."/>
            <person name="Clotilde B."/>
            <person name="Roberto B."/>
            <person name="Veronica D.S."/>
            <person name="Fabio R."/>
            <person name="Monica P."/>
            <person name="Olivier J."/>
            <person name="Enrico T."/>
            <person name="Nicola S."/>
        </authorList>
    </citation>
    <scope>NUCLEOTIDE SEQUENCE [LARGE SCALE GENOMIC DNA]</scope>
    <source>
        <strain evidence="9 10">DSM 44626</strain>
    </source>
</reference>
<evidence type="ECO:0000256" key="3">
    <source>
        <dbReference type="ARBA" id="ARBA00022630"/>
    </source>
</evidence>
<dbReference type="InterPro" id="IPR036188">
    <property type="entry name" value="FAD/NAD-bd_sf"/>
</dbReference>
<reference evidence="8" key="1">
    <citation type="journal article" date="2014" name="Genome Announc.">
        <title>Draft Genome Sequence of Mycobacterium triplex DSM 44626.</title>
        <authorList>
            <person name="Sassi M."/>
            <person name="Croce O."/>
            <person name="Robert C."/>
            <person name="Raoult D."/>
            <person name="Drancourt M."/>
        </authorList>
    </citation>
    <scope>NUCLEOTIDE SEQUENCE [LARGE SCALE GENOMIC DNA]</scope>
    <source>
        <strain evidence="8">DSM 44626</strain>
    </source>
</reference>
<dbReference type="eggNOG" id="COG2072">
    <property type="taxonomic scope" value="Bacteria"/>
</dbReference>
<evidence type="ECO:0000256" key="6">
    <source>
        <dbReference type="ARBA" id="ARBA00023002"/>
    </source>
</evidence>
<keyword evidence="4" id="KW-0274">FAD</keyword>
<comment type="cofactor">
    <cofactor evidence="1">
        <name>FAD</name>
        <dbReference type="ChEBI" id="CHEBI:57692"/>
    </cofactor>
</comment>
<keyword evidence="10" id="KW-1185">Reference proteome</keyword>
<evidence type="ECO:0000313" key="9">
    <source>
        <dbReference type="EMBL" id="ORX06280.1"/>
    </source>
</evidence>
<dbReference type="PANTHER" id="PTHR43098">
    <property type="entry name" value="L-ORNITHINE N(5)-MONOOXYGENASE-RELATED"/>
    <property type="match status" value="1"/>
</dbReference>
<evidence type="ECO:0000256" key="4">
    <source>
        <dbReference type="ARBA" id="ARBA00022827"/>
    </source>
</evidence>